<evidence type="ECO:0000313" key="1">
    <source>
        <dbReference type="EMBL" id="CAG6469000.1"/>
    </source>
</evidence>
<reference evidence="1" key="1">
    <citation type="submission" date="2021-05" db="EMBL/GenBank/DDBJ databases">
        <authorList>
            <person name="Alioto T."/>
            <person name="Alioto T."/>
            <person name="Gomez Garrido J."/>
        </authorList>
    </citation>
    <scope>NUCLEOTIDE SEQUENCE</scope>
</reference>
<proteinExistence type="predicted"/>
<name>A0A8D8B8K9_CULPI</name>
<sequence>MVIPACERYSSEKQSCSWRVEFSVVWSAGSTWYCFAVLHSSDVCAAGIWFVIRLTNDRPPSLMSVASVWRSEPPEAPTGATWYRLEVLPSSDVCVVGNWFVLQLSMNFGPPLLICASGW</sequence>
<protein>
    <submittedName>
        <fullName evidence="1">(northern house mosquito) hypothetical protein</fullName>
    </submittedName>
</protein>
<dbReference type="AlphaFoldDB" id="A0A8D8B8K9"/>
<dbReference type="EMBL" id="HBUE01061886">
    <property type="protein sequence ID" value="CAG6469000.1"/>
    <property type="molecule type" value="Transcribed_RNA"/>
</dbReference>
<accession>A0A8D8B8K9</accession>
<organism evidence="1">
    <name type="scientific">Culex pipiens</name>
    <name type="common">House mosquito</name>
    <dbReference type="NCBI Taxonomy" id="7175"/>
    <lineage>
        <taxon>Eukaryota</taxon>
        <taxon>Metazoa</taxon>
        <taxon>Ecdysozoa</taxon>
        <taxon>Arthropoda</taxon>
        <taxon>Hexapoda</taxon>
        <taxon>Insecta</taxon>
        <taxon>Pterygota</taxon>
        <taxon>Neoptera</taxon>
        <taxon>Endopterygota</taxon>
        <taxon>Diptera</taxon>
        <taxon>Nematocera</taxon>
        <taxon>Culicoidea</taxon>
        <taxon>Culicidae</taxon>
        <taxon>Culicinae</taxon>
        <taxon>Culicini</taxon>
        <taxon>Culex</taxon>
        <taxon>Culex</taxon>
    </lineage>
</organism>